<dbReference type="EC" id="2.7.13.3" evidence="3"/>
<dbReference type="Proteomes" id="UP000037515">
    <property type="component" value="Unassembled WGS sequence"/>
</dbReference>
<comment type="caution">
    <text evidence="15">The sequence shown here is derived from an EMBL/GenBank/DDBJ whole genome shotgun (WGS) entry which is preliminary data.</text>
</comment>
<comment type="catalytic activity">
    <reaction evidence="1">
        <text>ATP + protein L-histidine = ADP + protein N-phospho-L-histidine.</text>
        <dbReference type="EC" id="2.7.13.3"/>
    </reaction>
</comment>
<dbReference type="SUPFAM" id="SSF55874">
    <property type="entry name" value="ATPase domain of HSP90 chaperone/DNA topoisomerase II/histidine kinase"/>
    <property type="match status" value="1"/>
</dbReference>
<keyword evidence="9" id="KW-0067">ATP-binding</keyword>
<reference evidence="16" key="1">
    <citation type="submission" date="2015-08" db="EMBL/GenBank/DDBJ databases">
        <title>Vibrio galatheae sp. nov., a novel member of the Vibrionaceae family isolated from the Solomon Islands.</title>
        <authorList>
            <person name="Giubergia S."/>
            <person name="Machado H."/>
            <person name="Mateiu R.V."/>
            <person name="Gram L."/>
        </authorList>
    </citation>
    <scope>NUCLEOTIDE SEQUENCE [LARGE SCALE GENOMIC DNA]</scope>
    <source>
        <strain evidence="16">DSM 19584</strain>
    </source>
</reference>
<dbReference type="InterPro" id="IPR050428">
    <property type="entry name" value="TCS_sensor_his_kinase"/>
</dbReference>
<dbReference type="EMBL" id="LHPJ01000005">
    <property type="protein sequence ID" value="KOO04282.1"/>
    <property type="molecule type" value="Genomic_DNA"/>
</dbReference>
<evidence type="ECO:0000256" key="8">
    <source>
        <dbReference type="ARBA" id="ARBA00022777"/>
    </source>
</evidence>
<feature type="domain" description="Histidine kinase" evidence="14">
    <location>
        <begin position="257"/>
        <end position="465"/>
    </location>
</feature>
<dbReference type="Gene3D" id="1.10.287.130">
    <property type="match status" value="1"/>
</dbReference>
<keyword evidence="6 13" id="KW-0812">Transmembrane</keyword>
<evidence type="ECO:0000256" key="3">
    <source>
        <dbReference type="ARBA" id="ARBA00012438"/>
    </source>
</evidence>
<dbReference type="InterPro" id="IPR003594">
    <property type="entry name" value="HATPase_dom"/>
</dbReference>
<evidence type="ECO:0000256" key="6">
    <source>
        <dbReference type="ARBA" id="ARBA00022692"/>
    </source>
</evidence>
<dbReference type="InterPro" id="IPR004358">
    <property type="entry name" value="Sig_transdc_His_kin-like_C"/>
</dbReference>
<dbReference type="Gene3D" id="3.30.565.10">
    <property type="entry name" value="Histidine kinase-like ATPase, C-terminal domain"/>
    <property type="match status" value="1"/>
</dbReference>
<keyword evidence="11" id="KW-0902">Two-component regulatory system</keyword>
<dbReference type="SMART" id="SM00387">
    <property type="entry name" value="HATPase_c"/>
    <property type="match status" value="1"/>
</dbReference>
<dbReference type="InterPro" id="IPR036097">
    <property type="entry name" value="HisK_dim/P_sf"/>
</dbReference>
<accession>A0A0M0HQV0</accession>
<evidence type="ECO:0000313" key="15">
    <source>
        <dbReference type="EMBL" id="KOO04282.1"/>
    </source>
</evidence>
<keyword evidence="10 13" id="KW-1133">Transmembrane helix</keyword>
<dbReference type="PATRIC" id="fig|693.5.peg.1029"/>
<evidence type="ECO:0000256" key="9">
    <source>
        <dbReference type="ARBA" id="ARBA00022840"/>
    </source>
</evidence>
<evidence type="ECO:0000256" key="12">
    <source>
        <dbReference type="ARBA" id="ARBA00023136"/>
    </source>
</evidence>
<dbReference type="RefSeq" id="WP_053394696.1">
    <property type="nucleotide sequence ID" value="NZ_LHPJ01000005.1"/>
</dbReference>
<sequence>MKSNTTYSIKRRLIGVVIILSITMITLSLYFSLQFAKHETQEVYDARLGQTAKLFSLTTSSFHADLTDPAIRRQFELWMGHIRQLSGSDDDQDTPYGHPYEQNIIFQFYQTGQLIWSSNKEIDALSPSPVFAGFGDQSTTGGEWRIFQLRTSDKDYILVAEKQSIRQEIIDEVALSTVIPQLVLLPLFIIILIYFIGKSFRPISELRTAISQRSIQKLDHIYVANQTLELSPLVDTLNQLLEQLDLAWQREKRFTRMAAHEIKTPLTILRLNAENALHSQDKSQLEQDLSNLLQGIDRTDRILHQLLTLARVDSITSLERSTVELSSLLQSVLSDLVQLALRNDQQLSLDGDTGEILGDEILLGLLFRNLIDNAIRYSGEGSQIDVRLVESDMYYEVFVSDTGPNISDEAREKLFDNFYRANTEKGDGAGLGMSIARDIALLHNATIELLPRSENKNTFRVRFKR</sequence>
<keyword evidence="12 13" id="KW-0472">Membrane</keyword>
<dbReference type="GO" id="GO:0000155">
    <property type="term" value="F:phosphorelay sensor kinase activity"/>
    <property type="evidence" value="ECO:0007669"/>
    <property type="project" value="InterPro"/>
</dbReference>
<dbReference type="SMART" id="SM00388">
    <property type="entry name" value="HisKA"/>
    <property type="match status" value="1"/>
</dbReference>
<evidence type="ECO:0000256" key="5">
    <source>
        <dbReference type="ARBA" id="ARBA00022679"/>
    </source>
</evidence>
<name>A0A0M0HQV0_VIBNE</name>
<protein>
    <recommendedName>
        <fullName evidence="3">histidine kinase</fullName>
        <ecNumber evidence="3">2.7.13.3</ecNumber>
    </recommendedName>
</protein>
<keyword evidence="8 15" id="KW-0418">Kinase</keyword>
<dbReference type="SUPFAM" id="SSF47384">
    <property type="entry name" value="Homodimeric domain of signal transducing histidine kinase"/>
    <property type="match status" value="1"/>
</dbReference>
<dbReference type="InterPro" id="IPR036890">
    <property type="entry name" value="HATPase_C_sf"/>
</dbReference>
<keyword evidence="16" id="KW-1185">Reference proteome</keyword>
<organism evidence="15 16">
    <name type="scientific">Vibrio nereis</name>
    <dbReference type="NCBI Taxonomy" id="693"/>
    <lineage>
        <taxon>Bacteria</taxon>
        <taxon>Pseudomonadati</taxon>
        <taxon>Pseudomonadota</taxon>
        <taxon>Gammaproteobacteria</taxon>
        <taxon>Vibrionales</taxon>
        <taxon>Vibrionaceae</taxon>
        <taxon>Vibrio</taxon>
    </lineage>
</organism>
<dbReference type="CDD" id="cd00082">
    <property type="entry name" value="HisKA"/>
    <property type="match status" value="1"/>
</dbReference>
<evidence type="ECO:0000313" key="16">
    <source>
        <dbReference type="Proteomes" id="UP000037515"/>
    </source>
</evidence>
<dbReference type="InterPro" id="IPR005467">
    <property type="entry name" value="His_kinase_dom"/>
</dbReference>
<dbReference type="AlphaFoldDB" id="A0A0M0HQV0"/>
<evidence type="ECO:0000256" key="7">
    <source>
        <dbReference type="ARBA" id="ARBA00022741"/>
    </source>
</evidence>
<dbReference type="PANTHER" id="PTHR45436">
    <property type="entry name" value="SENSOR HISTIDINE KINASE YKOH"/>
    <property type="match status" value="1"/>
</dbReference>
<evidence type="ECO:0000256" key="10">
    <source>
        <dbReference type="ARBA" id="ARBA00022989"/>
    </source>
</evidence>
<dbReference type="Pfam" id="PF00512">
    <property type="entry name" value="HisKA"/>
    <property type="match status" value="1"/>
</dbReference>
<keyword evidence="7" id="KW-0547">Nucleotide-binding</keyword>
<evidence type="ECO:0000256" key="13">
    <source>
        <dbReference type="SAM" id="Phobius"/>
    </source>
</evidence>
<evidence type="ECO:0000256" key="11">
    <source>
        <dbReference type="ARBA" id="ARBA00023012"/>
    </source>
</evidence>
<dbReference type="STRING" id="693.AKJ17_05075"/>
<keyword evidence="4" id="KW-0597">Phosphoprotein</keyword>
<dbReference type="GO" id="GO:0005524">
    <property type="term" value="F:ATP binding"/>
    <property type="evidence" value="ECO:0007669"/>
    <property type="project" value="UniProtKB-KW"/>
</dbReference>
<dbReference type="InterPro" id="IPR003661">
    <property type="entry name" value="HisK_dim/P_dom"/>
</dbReference>
<evidence type="ECO:0000256" key="2">
    <source>
        <dbReference type="ARBA" id="ARBA00004141"/>
    </source>
</evidence>
<dbReference type="PANTHER" id="PTHR45436:SF14">
    <property type="entry name" value="SENSOR PROTEIN QSEC"/>
    <property type="match status" value="1"/>
</dbReference>
<keyword evidence="5" id="KW-0808">Transferase</keyword>
<feature type="transmembrane region" description="Helical" evidence="13">
    <location>
        <begin position="173"/>
        <end position="197"/>
    </location>
</feature>
<proteinExistence type="predicted"/>
<dbReference type="PRINTS" id="PR00344">
    <property type="entry name" value="BCTRLSENSOR"/>
</dbReference>
<feature type="transmembrane region" description="Helical" evidence="13">
    <location>
        <begin position="12"/>
        <end position="33"/>
    </location>
</feature>
<evidence type="ECO:0000259" key="14">
    <source>
        <dbReference type="PROSITE" id="PS50109"/>
    </source>
</evidence>
<comment type="subcellular location">
    <subcellularLocation>
        <location evidence="2">Membrane</location>
        <topology evidence="2">Multi-pass membrane protein</topology>
    </subcellularLocation>
</comment>
<evidence type="ECO:0000256" key="1">
    <source>
        <dbReference type="ARBA" id="ARBA00000085"/>
    </source>
</evidence>
<dbReference type="PROSITE" id="PS50109">
    <property type="entry name" value="HIS_KIN"/>
    <property type="match status" value="1"/>
</dbReference>
<dbReference type="GO" id="GO:0005886">
    <property type="term" value="C:plasma membrane"/>
    <property type="evidence" value="ECO:0007669"/>
    <property type="project" value="TreeGrafter"/>
</dbReference>
<gene>
    <name evidence="15" type="ORF">AKJ17_05075</name>
</gene>
<evidence type="ECO:0000256" key="4">
    <source>
        <dbReference type="ARBA" id="ARBA00022553"/>
    </source>
</evidence>
<dbReference type="Pfam" id="PF02518">
    <property type="entry name" value="HATPase_c"/>
    <property type="match status" value="1"/>
</dbReference>